<evidence type="ECO:0000256" key="5">
    <source>
        <dbReference type="SAM" id="SignalP"/>
    </source>
</evidence>
<dbReference type="Proteomes" id="UP000886700">
    <property type="component" value="Unplaced"/>
</dbReference>
<evidence type="ECO:0000259" key="6">
    <source>
        <dbReference type="PROSITE" id="PS50835"/>
    </source>
</evidence>
<dbReference type="SMART" id="SM00408">
    <property type="entry name" value="IGc2"/>
    <property type="match status" value="2"/>
</dbReference>
<dbReference type="SUPFAM" id="SSF48726">
    <property type="entry name" value="Immunoglobulin"/>
    <property type="match status" value="4"/>
</dbReference>
<evidence type="ECO:0000256" key="2">
    <source>
        <dbReference type="ARBA" id="ARBA00023180"/>
    </source>
</evidence>
<keyword evidence="2" id="KW-0325">Glycoprotein</keyword>
<keyword evidence="7" id="KW-1185">Reference proteome</keyword>
<dbReference type="PANTHER" id="PTHR44427">
    <property type="entry name" value="CARCINOEMBRYONIC ANTIGEN-RELATED CELL ADHESION MOLECULE 19"/>
    <property type="match status" value="1"/>
</dbReference>
<evidence type="ECO:0000256" key="3">
    <source>
        <dbReference type="ARBA" id="ARBA00023319"/>
    </source>
</evidence>
<dbReference type="InterPro" id="IPR013106">
    <property type="entry name" value="Ig_V-set"/>
</dbReference>
<gene>
    <name evidence="8" type="primary">LOC121135458</name>
</gene>
<dbReference type="InterPro" id="IPR036179">
    <property type="entry name" value="Ig-like_dom_sf"/>
</dbReference>
<feature type="signal peptide" evidence="5">
    <location>
        <begin position="1"/>
        <end position="33"/>
    </location>
</feature>
<dbReference type="InterPro" id="IPR007110">
    <property type="entry name" value="Ig-like_dom"/>
</dbReference>
<dbReference type="Pfam" id="PF13927">
    <property type="entry name" value="Ig_3"/>
    <property type="match status" value="1"/>
</dbReference>
<dbReference type="RefSeq" id="XP_040590174.1">
    <property type="nucleotide sequence ID" value="XM_040734240.1"/>
</dbReference>
<feature type="chain" id="PRO_5046299078" evidence="5">
    <location>
        <begin position="34"/>
        <end position="471"/>
    </location>
</feature>
<accession>A0ABM2WH59</accession>
<feature type="domain" description="Ig-like" evidence="6">
    <location>
        <begin position="387"/>
        <end position="469"/>
    </location>
</feature>
<dbReference type="CDD" id="cd05774">
    <property type="entry name" value="IgV_CEACAM_D1"/>
    <property type="match status" value="2"/>
</dbReference>
<dbReference type="Gene3D" id="2.60.40.10">
    <property type="entry name" value="Immunoglobulins"/>
    <property type="match status" value="4"/>
</dbReference>
<dbReference type="InterPro" id="IPR050831">
    <property type="entry name" value="CEA_cell_adhesion"/>
</dbReference>
<dbReference type="PROSITE" id="PS50835">
    <property type="entry name" value="IG_LIKE"/>
    <property type="match status" value="1"/>
</dbReference>
<protein>
    <submittedName>
        <fullName evidence="8">Pregnancy-specific glycoprotein 22-like</fullName>
    </submittedName>
</protein>
<name>A0ABM2WH59_MESAU</name>
<organism evidence="7 8">
    <name type="scientific">Mesocricetus auratus</name>
    <name type="common">Golden hamster</name>
    <dbReference type="NCBI Taxonomy" id="10036"/>
    <lineage>
        <taxon>Eukaryota</taxon>
        <taxon>Metazoa</taxon>
        <taxon>Chordata</taxon>
        <taxon>Craniata</taxon>
        <taxon>Vertebrata</taxon>
        <taxon>Euteleostomi</taxon>
        <taxon>Mammalia</taxon>
        <taxon>Eutheria</taxon>
        <taxon>Euarchontoglires</taxon>
        <taxon>Glires</taxon>
        <taxon>Rodentia</taxon>
        <taxon>Myomorpha</taxon>
        <taxon>Muroidea</taxon>
        <taxon>Cricetidae</taxon>
        <taxon>Cricetinae</taxon>
        <taxon>Mesocricetus</taxon>
    </lineage>
</organism>
<keyword evidence="1 5" id="KW-0732">Signal</keyword>
<dbReference type="GeneID" id="121135458"/>
<evidence type="ECO:0000313" key="8">
    <source>
        <dbReference type="RefSeq" id="XP_040590174.1"/>
    </source>
</evidence>
<proteinExistence type="inferred from homology"/>
<dbReference type="PANTHER" id="PTHR44427:SF1">
    <property type="entry name" value="CARCINOEMBRYONIC ANTIGEN-RELATED CELL ADHESION MOLECULE 1"/>
    <property type="match status" value="1"/>
</dbReference>
<dbReference type="InterPro" id="IPR003598">
    <property type="entry name" value="Ig_sub2"/>
</dbReference>
<keyword evidence="3" id="KW-0393">Immunoglobulin domain</keyword>
<reference evidence="8" key="1">
    <citation type="submission" date="2025-08" db="UniProtKB">
        <authorList>
            <consortium name="RefSeq"/>
        </authorList>
    </citation>
    <scope>IDENTIFICATION</scope>
    <source>
        <tissue evidence="8">Liver</tissue>
    </source>
</reference>
<sequence>MAMSSVPLCNGCTSWQGLLFTVSLLICWHLSTTAHVTIESVPPHVVEGDNVLFLVHNLPDNVLELAWAKGVNTMNLGIGTYKRNKNLCVPGIANSGRESVYSNGTLLLRNVTKKDTGFYTLRAFSRRAMIESTTTIYLHVHTVFWTCGRHDTSTQPSIESVSPCVSEGGSVFLRVHNPPENIVGFVWFKWMTALKKLELARYIIDRKSTLWGPAYSGRETLYSDGSLLLHGVTQKDSGLYTLQIVRTDTKREEAKVQLQVDTSLSRFCKPLTSSQFMIQPVPRYAAEGESVLLQVHNLPEDLQAFTWYKSKYRIRVLKVAEYRRDIDTIIWGSKYRDFDMVYNNGSLLLKNLTEKDAGIYTLAVQNKDSTIEKAYVKVNVKKPVAQPFVQITDTMVAGHRSVIFTCVSPDTDISIRWIFNNQSLHHLERMTLSPTKCGLMITPVRSEDAGEYQCEVSNQISLKTSLPVSWP</sequence>
<evidence type="ECO:0000256" key="4">
    <source>
        <dbReference type="ARBA" id="ARBA00038222"/>
    </source>
</evidence>
<comment type="similarity">
    <text evidence="4">Belongs to the immunoglobulin superfamily. CEA family.</text>
</comment>
<evidence type="ECO:0000256" key="1">
    <source>
        <dbReference type="ARBA" id="ARBA00022729"/>
    </source>
</evidence>
<evidence type="ECO:0000313" key="7">
    <source>
        <dbReference type="Proteomes" id="UP000886700"/>
    </source>
</evidence>
<dbReference type="Pfam" id="PF07686">
    <property type="entry name" value="V-set"/>
    <property type="match status" value="3"/>
</dbReference>
<dbReference type="InterPro" id="IPR003599">
    <property type="entry name" value="Ig_sub"/>
</dbReference>
<dbReference type="InterPro" id="IPR013783">
    <property type="entry name" value="Ig-like_fold"/>
</dbReference>
<dbReference type="SMART" id="SM00409">
    <property type="entry name" value="IG"/>
    <property type="match status" value="4"/>
</dbReference>